<feature type="domain" description="FYVE-type" evidence="14">
    <location>
        <begin position="695"/>
        <end position="755"/>
    </location>
</feature>
<evidence type="ECO:0000256" key="6">
    <source>
        <dbReference type="ARBA" id="ARBA00022801"/>
    </source>
</evidence>
<keyword evidence="4" id="KW-0479">Metal-binding</keyword>
<feature type="region of interest" description="Disordered" evidence="13">
    <location>
        <begin position="529"/>
        <end position="576"/>
    </location>
</feature>
<keyword evidence="9" id="KW-0472">Membrane</keyword>
<dbReference type="InterPro" id="IPR029021">
    <property type="entry name" value="Prot-tyrosine_phosphatase-like"/>
</dbReference>
<dbReference type="CDD" id="cd15733">
    <property type="entry name" value="FYVE_MTMR4"/>
    <property type="match status" value="1"/>
</dbReference>
<dbReference type="InterPro" id="IPR046978">
    <property type="entry name" value="MTMR4_FYVE"/>
</dbReference>
<dbReference type="SUPFAM" id="SSF57903">
    <property type="entry name" value="FYVE/PHD zinc finger"/>
    <property type="match status" value="1"/>
</dbReference>
<dbReference type="InterPro" id="IPR003595">
    <property type="entry name" value="Tyr_Pase_cat"/>
</dbReference>
<evidence type="ECO:0000256" key="7">
    <source>
        <dbReference type="ARBA" id="ARBA00022833"/>
    </source>
</evidence>
<evidence type="ECO:0000256" key="13">
    <source>
        <dbReference type="SAM" id="MobiDB-lite"/>
    </source>
</evidence>
<feature type="compositionally biased region" description="Polar residues" evidence="13">
    <location>
        <begin position="556"/>
        <end position="565"/>
    </location>
</feature>
<evidence type="ECO:0000256" key="2">
    <source>
        <dbReference type="ARBA" id="ARBA00007471"/>
    </source>
</evidence>
<keyword evidence="6" id="KW-0378">Hydrolase</keyword>
<evidence type="ECO:0000256" key="4">
    <source>
        <dbReference type="ARBA" id="ARBA00022723"/>
    </source>
</evidence>
<feature type="region of interest" description="Disordered" evidence="13">
    <location>
        <begin position="396"/>
        <end position="435"/>
    </location>
</feature>
<feature type="non-terminal residue" evidence="17">
    <location>
        <position position="1"/>
    </location>
</feature>
<evidence type="ECO:0000256" key="11">
    <source>
        <dbReference type="PROSITE-ProRule" id="PRU00091"/>
    </source>
</evidence>
<gene>
    <name evidence="17" type="primary">LOC106473674</name>
</gene>
<reference evidence="17" key="1">
    <citation type="submission" date="2025-08" db="UniProtKB">
        <authorList>
            <consortium name="RefSeq"/>
        </authorList>
    </citation>
    <scope>IDENTIFICATION</scope>
    <source>
        <tissue evidence="17">Muscle</tissue>
    </source>
</reference>
<evidence type="ECO:0000256" key="12">
    <source>
        <dbReference type="SAM" id="Coils"/>
    </source>
</evidence>
<feature type="coiled-coil region" evidence="12">
    <location>
        <begin position="605"/>
        <end position="632"/>
    </location>
</feature>
<feature type="region of interest" description="Disordered" evidence="13">
    <location>
        <begin position="335"/>
        <end position="364"/>
    </location>
</feature>
<dbReference type="InterPro" id="IPR030564">
    <property type="entry name" value="Myotubularin"/>
</dbReference>
<evidence type="ECO:0000256" key="5">
    <source>
        <dbReference type="ARBA" id="ARBA00022771"/>
    </source>
</evidence>
<dbReference type="InterPro" id="IPR000306">
    <property type="entry name" value="Znf_FYVE"/>
</dbReference>
<dbReference type="SMART" id="SM00404">
    <property type="entry name" value="PTPc_motif"/>
    <property type="match status" value="1"/>
</dbReference>
<dbReference type="InterPro" id="IPR011011">
    <property type="entry name" value="Znf_FYVE_PHD"/>
</dbReference>
<dbReference type="InterPro" id="IPR013083">
    <property type="entry name" value="Znf_RING/FYVE/PHD"/>
</dbReference>
<organism evidence="16 17">
    <name type="scientific">Limulus polyphemus</name>
    <name type="common">Atlantic horseshoe crab</name>
    <dbReference type="NCBI Taxonomy" id="6850"/>
    <lineage>
        <taxon>Eukaryota</taxon>
        <taxon>Metazoa</taxon>
        <taxon>Ecdysozoa</taxon>
        <taxon>Arthropoda</taxon>
        <taxon>Chelicerata</taxon>
        <taxon>Merostomata</taxon>
        <taxon>Xiphosura</taxon>
        <taxon>Limulidae</taxon>
        <taxon>Limulus</taxon>
    </lineage>
</organism>
<dbReference type="Proteomes" id="UP000694941">
    <property type="component" value="Unplaced"/>
</dbReference>
<dbReference type="Gene3D" id="3.30.40.10">
    <property type="entry name" value="Zinc/RING finger domain, C3HC4 (zinc finger)"/>
    <property type="match status" value="1"/>
</dbReference>
<evidence type="ECO:0000313" key="16">
    <source>
        <dbReference type="Proteomes" id="UP000694941"/>
    </source>
</evidence>
<dbReference type="RefSeq" id="XP_013789807.2">
    <property type="nucleotide sequence ID" value="XM_013934353.2"/>
</dbReference>
<dbReference type="GeneID" id="106473674"/>
<dbReference type="InterPro" id="IPR017455">
    <property type="entry name" value="Znf_FYVE-rel"/>
</dbReference>
<dbReference type="Pfam" id="PF01363">
    <property type="entry name" value="FYVE"/>
    <property type="match status" value="1"/>
</dbReference>
<keyword evidence="5 11" id="KW-0863">Zinc-finger</keyword>
<comment type="subcellular location">
    <subcellularLocation>
        <location evidence="1">Membrane</location>
    </subcellularLocation>
</comment>
<evidence type="ECO:0000256" key="3">
    <source>
        <dbReference type="ARBA" id="ARBA00012903"/>
    </source>
</evidence>
<evidence type="ECO:0000259" key="15">
    <source>
        <dbReference type="PROSITE" id="PS51339"/>
    </source>
</evidence>
<dbReference type="PROSITE" id="PS50178">
    <property type="entry name" value="ZF_FYVE"/>
    <property type="match status" value="1"/>
</dbReference>
<proteinExistence type="inferred from homology"/>
<keyword evidence="12" id="KW-0175">Coiled coil</keyword>
<feature type="compositionally biased region" description="Basic and acidic residues" evidence="13">
    <location>
        <begin position="335"/>
        <end position="344"/>
    </location>
</feature>
<dbReference type="InterPro" id="IPR016130">
    <property type="entry name" value="Tyr_Pase_AS"/>
</dbReference>
<dbReference type="SMART" id="SM00064">
    <property type="entry name" value="FYVE"/>
    <property type="match status" value="1"/>
</dbReference>
<evidence type="ECO:0000256" key="1">
    <source>
        <dbReference type="ARBA" id="ARBA00004370"/>
    </source>
</evidence>
<protein>
    <recommendedName>
        <fullName evidence="3">phosphatidylinositol-3,5-bisphosphate 3-phosphatase</fullName>
        <ecNumber evidence="3">3.1.3.95</ecNumber>
    </recommendedName>
    <alternativeName>
        <fullName evidence="10">Phosphatidylinositol-3,5-bisphosphate 3-phosphatase</fullName>
    </alternativeName>
</protein>
<sequence length="778" mass="86347">KICLCILYCGCEFLYHFSGHASQGTSNRKLLIVDARSYAAAVANRAKGGGCECPEYYSNCEIQFMSLANIHSIRKSFHSLRVLCASPPDQVNWLSVLESTRWLHYVGGLLRAAVIVVSALDIEKRPVLVHCSDGWDRTPQIVALAEVMLDPYYRTMQGFRVLVEREWLDFGHKFSDRCGNGPGLEDPNERCPVFLQWLDCIHQLLHQFPCSFEFSQQYLVKLAHHTFSCLFGTFLCNSSQERDQEHVRERTFSVWAYLASRPESFYNYLFVHSEQVLRPSCQIRDMVVWSDVYLPPAVMPSVCNEDVDSAGDFSTPDTSQLVKTKSCDNIFQLGHHPERQRRSSDPAIGVGDIADPGPEQLHSGDNTLVLTLNVGLNCEAADHTCTSPAVEVQGEDQSSCQSAPEATNPSIDGSTDTLVSENGTVPSDSSRTSIQSETIENSYTECLNVTRSKEAVGNCKILPDFSPNMLSASTSTTDISGSCICESGTVSSCWLAKTTPWTDLLNTNNLDMKEVRNVSSERRIRNLWDEDSPSSCGKSSISCSSSAGGYSSRYSTPQHSRTPSSGFPPTPSDDRVYEATASRGHVILADSLDYDGLLIAQDRMQQRLQQIITAHQMEVENLQRKLKSLKKMLNCHHCCCQKNGHGHDCCEEEGSLSDSACSGEHQSIGQESVSSDLSWEHVDDGDAQATLWVPDHAASQCMGCDAEFGLVRRRHHCRSCGKVFCYQCCSQVLPVPSEQLYSPVRVCQQCFEGLRSRCRQQLMSCEKLPKHVVTAAST</sequence>
<dbReference type="PANTHER" id="PTHR10807:SF75">
    <property type="entry name" value="PHOSPHATIDYLINOSITOL-3-PHOSPHATE PHOSPHATASE"/>
    <property type="match status" value="1"/>
</dbReference>
<dbReference type="CDD" id="cd14533">
    <property type="entry name" value="PTP-MTMR3-like"/>
    <property type="match status" value="1"/>
</dbReference>
<keyword evidence="8" id="KW-0443">Lipid metabolism</keyword>
<name>A0ABM1BW38_LIMPO</name>
<keyword evidence="16" id="KW-1185">Reference proteome</keyword>
<evidence type="ECO:0000313" key="17">
    <source>
        <dbReference type="RefSeq" id="XP_013789807.2"/>
    </source>
</evidence>
<evidence type="ECO:0000259" key="14">
    <source>
        <dbReference type="PROSITE" id="PS50178"/>
    </source>
</evidence>
<dbReference type="PROSITE" id="PS00383">
    <property type="entry name" value="TYR_PHOSPHATASE_1"/>
    <property type="match status" value="1"/>
</dbReference>
<keyword evidence="7" id="KW-0862">Zinc</keyword>
<comment type="similarity">
    <text evidence="2">Belongs to the protein-tyrosine phosphatase family. Non-receptor class myotubularin subfamily.</text>
</comment>
<feature type="domain" description="Myotubularin phosphatase" evidence="15">
    <location>
        <begin position="1"/>
        <end position="293"/>
    </location>
</feature>
<dbReference type="Pfam" id="PF06602">
    <property type="entry name" value="Myotub-related"/>
    <property type="match status" value="1"/>
</dbReference>
<accession>A0ABM1BW38</accession>
<evidence type="ECO:0000256" key="8">
    <source>
        <dbReference type="ARBA" id="ARBA00023098"/>
    </source>
</evidence>
<evidence type="ECO:0000256" key="9">
    <source>
        <dbReference type="ARBA" id="ARBA00023136"/>
    </source>
</evidence>
<feature type="compositionally biased region" description="Low complexity" evidence="13">
    <location>
        <begin position="533"/>
        <end position="555"/>
    </location>
</feature>
<dbReference type="SUPFAM" id="SSF52799">
    <property type="entry name" value="(Phosphotyrosine protein) phosphatases II"/>
    <property type="match status" value="1"/>
</dbReference>
<dbReference type="InterPro" id="IPR010569">
    <property type="entry name" value="Myotubularin-like_Pase_dom"/>
</dbReference>
<dbReference type="PROSITE" id="PS51339">
    <property type="entry name" value="PPASE_MYOTUBULARIN"/>
    <property type="match status" value="1"/>
</dbReference>
<evidence type="ECO:0000256" key="10">
    <source>
        <dbReference type="ARBA" id="ARBA00032571"/>
    </source>
</evidence>
<dbReference type="PANTHER" id="PTHR10807">
    <property type="entry name" value="MYOTUBULARIN-RELATED"/>
    <property type="match status" value="1"/>
</dbReference>
<dbReference type="EC" id="3.1.3.95" evidence="3"/>